<sequence length="186" mass="20546">MASDSHDFTNERAGPTSAPPEAGTLGKIIDRLGIVFAIAILSSAAILNVEVVLRYAFNSATIWAHETVIFLTASSFVFGGLYVAARNAHIRVVLIYDLLNIKMRRLFDVVISVICSFSCAFFAWASWQSVSRAVWTPEGHIRIETTGSAWDPPTAGLIKIFLFIVLILLCVQFAVLAFNYFRKRDG</sequence>
<keyword evidence="2 9" id="KW-0813">Transport</keyword>
<evidence type="ECO:0000256" key="3">
    <source>
        <dbReference type="ARBA" id="ARBA00022475"/>
    </source>
</evidence>
<feature type="transmembrane region" description="Helical" evidence="9">
    <location>
        <begin position="106"/>
        <end position="127"/>
    </location>
</feature>
<dbReference type="GO" id="GO:0005886">
    <property type="term" value="C:plasma membrane"/>
    <property type="evidence" value="ECO:0007669"/>
    <property type="project" value="UniProtKB-SubCell"/>
</dbReference>
<evidence type="ECO:0000313" key="12">
    <source>
        <dbReference type="Proteomes" id="UP000565723"/>
    </source>
</evidence>
<evidence type="ECO:0000256" key="1">
    <source>
        <dbReference type="ARBA" id="ARBA00004429"/>
    </source>
</evidence>
<dbReference type="AlphaFoldDB" id="A0A850LJ68"/>
<dbReference type="RefSeq" id="WP_011242111.1">
    <property type="nucleotide sequence ID" value="NZ_JABXIY010000033.1"/>
</dbReference>
<dbReference type="InterPro" id="IPR055348">
    <property type="entry name" value="DctQ"/>
</dbReference>
<comment type="subunit">
    <text evidence="9">The complex comprises the extracytoplasmic solute receptor protein and the two transmembrane proteins.</text>
</comment>
<keyword evidence="6 9" id="KW-1133">Transmembrane helix</keyword>
<keyword evidence="5 9" id="KW-0812">Transmembrane</keyword>
<feature type="transmembrane region" description="Helical" evidence="9">
    <location>
        <begin position="63"/>
        <end position="85"/>
    </location>
</feature>
<evidence type="ECO:0000256" key="2">
    <source>
        <dbReference type="ARBA" id="ARBA00022448"/>
    </source>
</evidence>
<comment type="caution">
    <text evidence="11">The sequence shown here is derived from an EMBL/GenBank/DDBJ whole genome shotgun (WGS) entry which is preliminary data.</text>
</comment>
<comment type="similarity">
    <text evidence="8 9">Belongs to the TRAP transporter small permease family.</text>
</comment>
<proteinExistence type="inferred from homology"/>
<evidence type="ECO:0000256" key="6">
    <source>
        <dbReference type="ARBA" id="ARBA00022989"/>
    </source>
</evidence>
<keyword evidence="7 9" id="KW-0472">Membrane</keyword>
<dbReference type="InterPro" id="IPR007387">
    <property type="entry name" value="TRAP_DctQ"/>
</dbReference>
<organism evidence="11 12">
    <name type="scientific">Ruegeria pomeroyi</name>
    <dbReference type="NCBI Taxonomy" id="89184"/>
    <lineage>
        <taxon>Bacteria</taxon>
        <taxon>Pseudomonadati</taxon>
        <taxon>Pseudomonadota</taxon>
        <taxon>Alphaproteobacteria</taxon>
        <taxon>Rhodobacterales</taxon>
        <taxon>Roseobacteraceae</taxon>
        <taxon>Ruegeria</taxon>
    </lineage>
</organism>
<gene>
    <name evidence="11" type="ORF">HW564_12780</name>
</gene>
<keyword evidence="4 9" id="KW-0997">Cell inner membrane</keyword>
<accession>A0A850LJ68</accession>
<dbReference type="Pfam" id="PF04290">
    <property type="entry name" value="DctQ"/>
    <property type="match status" value="1"/>
</dbReference>
<evidence type="ECO:0000256" key="7">
    <source>
        <dbReference type="ARBA" id="ARBA00023136"/>
    </source>
</evidence>
<reference evidence="11 12" key="1">
    <citation type="journal article" date="2020" name="Proc. Natl. Acad. Sci. U.S.A.">
        <title>Ecological drivers of bacterial community assembly in synthetic phycospheres.</title>
        <authorList>
            <person name="Fu H."/>
            <person name="Uchimiya M."/>
            <person name="Gore J."/>
            <person name="Moran M.A."/>
        </authorList>
    </citation>
    <scope>NUCLEOTIDE SEQUENCE [LARGE SCALE GENOMIC DNA]</scope>
    <source>
        <strain evidence="11">HF-Din03</strain>
    </source>
</reference>
<evidence type="ECO:0000313" key="11">
    <source>
        <dbReference type="EMBL" id="NVK97799.1"/>
    </source>
</evidence>
<name>A0A850LJ68_9RHOB</name>
<dbReference type="OMA" id="IWVHETA"/>
<feature type="domain" description="Tripartite ATP-independent periplasmic transporters DctQ component" evidence="10">
    <location>
        <begin position="45"/>
        <end position="179"/>
    </location>
</feature>
<comment type="subcellular location">
    <subcellularLocation>
        <location evidence="1 9">Cell inner membrane</location>
        <topology evidence="1 9">Multi-pass membrane protein</topology>
    </subcellularLocation>
</comment>
<dbReference type="EMBL" id="JABXIY010000033">
    <property type="protein sequence ID" value="NVK97799.1"/>
    <property type="molecule type" value="Genomic_DNA"/>
</dbReference>
<dbReference type="PANTHER" id="PTHR35011">
    <property type="entry name" value="2,3-DIKETO-L-GULONATE TRAP TRANSPORTER SMALL PERMEASE PROTEIN YIAM"/>
    <property type="match status" value="1"/>
</dbReference>
<feature type="transmembrane region" description="Helical" evidence="9">
    <location>
        <begin position="160"/>
        <end position="181"/>
    </location>
</feature>
<dbReference type="GO" id="GO:0015740">
    <property type="term" value="P:C4-dicarboxylate transport"/>
    <property type="evidence" value="ECO:0007669"/>
    <property type="project" value="TreeGrafter"/>
</dbReference>
<evidence type="ECO:0000256" key="5">
    <source>
        <dbReference type="ARBA" id="ARBA00022692"/>
    </source>
</evidence>
<protein>
    <recommendedName>
        <fullName evidence="9">TRAP transporter small permease protein</fullName>
    </recommendedName>
</protein>
<dbReference type="GO" id="GO:0022857">
    <property type="term" value="F:transmembrane transporter activity"/>
    <property type="evidence" value="ECO:0007669"/>
    <property type="project" value="UniProtKB-UniRule"/>
</dbReference>
<evidence type="ECO:0000256" key="8">
    <source>
        <dbReference type="ARBA" id="ARBA00038436"/>
    </source>
</evidence>
<feature type="transmembrane region" description="Helical" evidence="9">
    <location>
        <begin position="34"/>
        <end position="57"/>
    </location>
</feature>
<comment type="function">
    <text evidence="9">Part of the tripartite ATP-independent periplasmic (TRAP) transport system.</text>
</comment>
<keyword evidence="3" id="KW-1003">Cell membrane</keyword>
<evidence type="ECO:0000256" key="4">
    <source>
        <dbReference type="ARBA" id="ARBA00022519"/>
    </source>
</evidence>
<evidence type="ECO:0000256" key="9">
    <source>
        <dbReference type="RuleBase" id="RU369079"/>
    </source>
</evidence>
<dbReference type="Proteomes" id="UP000565723">
    <property type="component" value="Unassembled WGS sequence"/>
</dbReference>
<dbReference type="PANTHER" id="PTHR35011:SF10">
    <property type="entry name" value="TRAP TRANSPORTER SMALL PERMEASE PROTEIN"/>
    <property type="match status" value="1"/>
</dbReference>
<evidence type="ECO:0000259" key="10">
    <source>
        <dbReference type="Pfam" id="PF04290"/>
    </source>
</evidence>